<dbReference type="InterPro" id="IPR004158">
    <property type="entry name" value="DUF247_pln"/>
</dbReference>
<dbReference type="Gramene" id="OE9A092782T1">
    <property type="protein sequence ID" value="OE9A092782C1"/>
    <property type="gene ID" value="OE9A092782"/>
</dbReference>
<organism evidence="1 2">
    <name type="scientific">Olea europaea subsp. europaea</name>
    <dbReference type="NCBI Taxonomy" id="158383"/>
    <lineage>
        <taxon>Eukaryota</taxon>
        <taxon>Viridiplantae</taxon>
        <taxon>Streptophyta</taxon>
        <taxon>Embryophyta</taxon>
        <taxon>Tracheophyta</taxon>
        <taxon>Spermatophyta</taxon>
        <taxon>Magnoliopsida</taxon>
        <taxon>eudicotyledons</taxon>
        <taxon>Gunneridae</taxon>
        <taxon>Pentapetalae</taxon>
        <taxon>asterids</taxon>
        <taxon>lamiids</taxon>
        <taxon>Lamiales</taxon>
        <taxon>Oleaceae</taxon>
        <taxon>Oleeae</taxon>
        <taxon>Olea</taxon>
    </lineage>
</organism>
<dbReference type="PANTHER" id="PTHR31549">
    <property type="entry name" value="PROTEIN, PUTATIVE (DUF247)-RELATED-RELATED"/>
    <property type="match status" value="1"/>
</dbReference>
<sequence>MEDQHPSADNTRDTFCKILITEDEGEDHHPYFDGRQMHRVPKLVRFNKHKKEDYYTPKMVSFGSYYDRFPELRMAEELKRKVLEEFVSSSCKELFNLQICEVIDQIRNCYIGVSRDEYDDGALTEMMLLDASFAIYIMEIELGDIDKFKHSRRHLGVDATPFVSEDLILFENQIPLRVIKLLCELMHGNECTLI</sequence>
<accession>A0A8S0T1I9</accession>
<dbReference type="PANTHER" id="PTHR31549:SF129">
    <property type="entry name" value="DUF4220 DOMAIN-CONTAINING PROTEIN"/>
    <property type="match status" value="1"/>
</dbReference>
<name>A0A8S0T1I9_OLEEU</name>
<keyword evidence="2" id="KW-1185">Reference proteome</keyword>
<evidence type="ECO:0000313" key="2">
    <source>
        <dbReference type="Proteomes" id="UP000594638"/>
    </source>
</evidence>
<evidence type="ECO:0000313" key="1">
    <source>
        <dbReference type="EMBL" id="CAA2997466.1"/>
    </source>
</evidence>
<dbReference type="AlphaFoldDB" id="A0A8S0T1I9"/>
<dbReference type="EMBL" id="CACTIH010005557">
    <property type="protein sequence ID" value="CAA2997466.1"/>
    <property type="molecule type" value="Genomic_DNA"/>
</dbReference>
<proteinExistence type="predicted"/>
<comment type="caution">
    <text evidence="1">The sequence shown here is derived from an EMBL/GenBank/DDBJ whole genome shotgun (WGS) entry which is preliminary data.</text>
</comment>
<dbReference type="Proteomes" id="UP000594638">
    <property type="component" value="Unassembled WGS sequence"/>
</dbReference>
<gene>
    <name evidence="1" type="ORF">OLEA9_A092782</name>
</gene>
<reference evidence="1 2" key="1">
    <citation type="submission" date="2019-12" db="EMBL/GenBank/DDBJ databases">
        <authorList>
            <person name="Alioto T."/>
            <person name="Alioto T."/>
            <person name="Gomez Garrido J."/>
        </authorList>
    </citation>
    <scope>NUCLEOTIDE SEQUENCE [LARGE SCALE GENOMIC DNA]</scope>
</reference>
<protein>
    <submittedName>
        <fullName evidence="1">Uncharacterized protein</fullName>
    </submittedName>
</protein>
<dbReference type="Pfam" id="PF03140">
    <property type="entry name" value="DUF247"/>
    <property type="match status" value="1"/>
</dbReference>
<dbReference type="OrthoDB" id="1849062at2759"/>